<dbReference type="SUPFAM" id="SSF51735">
    <property type="entry name" value="NAD(P)-binding Rossmann-fold domains"/>
    <property type="match status" value="1"/>
</dbReference>
<gene>
    <name evidence="4" type="ORF">QRX50_00405</name>
</gene>
<dbReference type="InterPro" id="IPR051164">
    <property type="entry name" value="NmrA-like_oxidored"/>
</dbReference>
<sequence length="324" mass="35647">MTDKKIIAVVGATGSQGGGLARAILDDPQGPFSLRALTRDVESPAAKELAARGAEVVATDLDDEASVLRAFEGAYGAYVVTNFWVRRTPEEEAARTRAQMELDQAEIAARAAKKTGLKHVVWSTLEDTRPHFEHQGLELPTLLEKYTVPHFDAKGEGNRFFTEQGVPTTFLETTFYYESFLKGQGVHRGADGMLELTNPMGDSVMALVASEDIGRTAYGIFLAGPTYIGRTVGLAGAHYTGVQLAELFTKVLGEEVVYRPQTHDEVRAGGYPGAVEIGNMYQFYADAADSFVESRDLERVRRINPRLKSLEEWLREHKSELVTD</sequence>
<dbReference type="PANTHER" id="PTHR42748:SF7">
    <property type="entry name" value="NMRA LIKE REDOX SENSOR 1-RELATED"/>
    <property type="match status" value="1"/>
</dbReference>
<comment type="similarity">
    <text evidence="1">Belongs to the NmrA-type oxidoreductase family.</text>
</comment>
<evidence type="ECO:0000313" key="5">
    <source>
        <dbReference type="Proteomes" id="UP001236014"/>
    </source>
</evidence>
<dbReference type="KEGG" id="acab:QRX50_00405"/>
<dbReference type="Pfam" id="PF05368">
    <property type="entry name" value="NmrA"/>
    <property type="match status" value="1"/>
</dbReference>
<dbReference type="AlphaFoldDB" id="A0A9Y2MS93"/>
<evidence type="ECO:0000313" key="4">
    <source>
        <dbReference type="EMBL" id="WIX79315.1"/>
    </source>
</evidence>
<dbReference type="InterPro" id="IPR008030">
    <property type="entry name" value="NmrA-like"/>
</dbReference>
<keyword evidence="2" id="KW-0521">NADP</keyword>
<dbReference type="InterPro" id="IPR036291">
    <property type="entry name" value="NAD(P)-bd_dom_sf"/>
</dbReference>
<dbReference type="EMBL" id="CP127294">
    <property type="protein sequence ID" value="WIX79315.1"/>
    <property type="molecule type" value="Genomic_DNA"/>
</dbReference>
<dbReference type="CDD" id="cd05251">
    <property type="entry name" value="NmrA_like_SDR_a"/>
    <property type="match status" value="1"/>
</dbReference>
<evidence type="ECO:0000256" key="2">
    <source>
        <dbReference type="ARBA" id="ARBA00022857"/>
    </source>
</evidence>
<organism evidence="4 5">
    <name type="scientific">Amycolatopsis carbonis</name>
    <dbReference type="NCBI Taxonomy" id="715471"/>
    <lineage>
        <taxon>Bacteria</taxon>
        <taxon>Bacillati</taxon>
        <taxon>Actinomycetota</taxon>
        <taxon>Actinomycetes</taxon>
        <taxon>Pseudonocardiales</taxon>
        <taxon>Pseudonocardiaceae</taxon>
        <taxon>Amycolatopsis</taxon>
    </lineage>
</organism>
<dbReference type="Gene3D" id="3.90.25.10">
    <property type="entry name" value="UDP-galactose 4-epimerase, domain 1"/>
    <property type="match status" value="1"/>
</dbReference>
<dbReference type="RefSeq" id="WP_285970004.1">
    <property type="nucleotide sequence ID" value="NZ_CP127294.1"/>
</dbReference>
<evidence type="ECO:0000259" key="3">
    <source>
        <dbReference type="Pfam" id="PF05368"/>
    </source>
</evidence>
<reference evidence="4 5" key="1">
    <citation type="submission" date="2023-06" db="EMBL/GenBank/DDBJ databases">
        <authorList>
            <person name="Oyuntsetseg B."/>
            <person name="Kim S.B."/>
        </authorList>
    </citation>
    <scope>NUCLEOTIDE SEQUENCE [LARGE SCALE GENOMIC DNA]</scope>
    <source>
        <strain evidence="4 5">2-15</strain>
    </source>
</reference>
<dbReference type="Proteomes" id="UP001236014">
    <property type="component" value="Chromosome"/>
</dbReference>
<dbReference type="Gene3D" id="3.40.50.720">
    <property type="entry name" value="NAD(P)-binding Rossmann-like Domain"/>
    <property type="match status" value="1"/>
</dbReference>
<keyword evidence="5" id="KW-1185">Reference proteome</keyword>
<proteinExistence type="inferred from homology"/>
<name>A0A9Y2MS93_9PSEU</name>
<dbReference type="PANTHER" id="PTHR42748">
    <property type="entry name" value="NITROGEN METABOLITE REPRESSION PROTEIN NMRA FAMILY MEMBER"/>
    <property type="match status" value="1"/>
</dbReference>
<protein>
    <submittedName>
        <fullName evidence="4">NmrA/HSCARG family protein</fullName>
    </submittedName>
</protein>
<feature type="domain" description="NmrA-like" evidence="3">
    <location>
        <begin position="4"/>
        <end position="314"/>
    </location>
</feature>
<accession>A0A9Y2MS93</accession>
<evidence type="ECO:0000256" key="1">
    <source>
        <dbReference type="ARBA" id="ARBA00006328"/>
    </source>
</evidence>